<proteinExistence type="predicted"/>
<dbReference type="AlphaFoldDB" id="A0A839SUC7"/>
<protein>
    <submittedName>
        <fullName evidence="1">Phosphohistidine phosphatase</fullName>
        <ecNumber evidence="1">3.1.3.-</ecNumber>
    </submittedName>
</protein>
<keyword evidence="1" id="KW-0378">Hydrolase</keyword>
<reference evidence="1 2" key="1">
    <citation type="submission" date="2020-08" db="EMBL/GenBank/DDBJ databases">
        <title>Genomic Encyclopedia of Type Strains, Phase III (KMG-III): the genomes of soil and plant-associated and newly described type strains.</title>
        <authorList>
            <person name="Whitman W."/>
        </authorList>
    </citation>
    <scope>NUCLEOTIDE SEQUENCE [LARGE SCALE GENOMIC DNA]</scope>
    <source>
        <strain evidence="1 2">CECT 8803</strain>
    </source>
</reference>
<dbReference type="SUPFAM" id="SSF53254">
    <property type="entry name" value="Phosphoglycerate mutase-like"/>
    <property type="match status" value="1"/>
</dbReference>
<name>A0A839SUC7_9PROT</name>
<dbReference type="GO" id="GO:0016787">
    <property type="term" value="F:hydrolase activity"/>
    <property type="evidence" value="ECO:0007669"/>
    <property type="project" value="UniProtKB-KW"/>
</dbReference>
<dbReference type="InterPro" id="IPR013078">
    <property type="entry name" value="His_Pase_superF_clade-1"/>
</dbReference>
<organism evidence="1 2">
    <name type="scientific">Limibacillus halophilus</name>
    <dbReference type="NCBI Taxonomy" id="1579333"/>
    <lineage>
        <taxon>Bacteria</taxon>
        <taxon>Pseudomonadati</taxon>
        <taxon>Pseudomonadota</taxon>
        <taxon>Alphaproteobacteria</taxon>
        <taxon>Rhodospirillales</taxon>
        <taxon>Rhodovibrionaceae</taxon>
        <taxon>Limibacillus</taxon>
    </lineage>
</organism>
<evidence type="ECO:0000313" key="2">
    <source>
        <dbReference type="Proteomes" id="UP000581135"/>
    </source>
</evidence>
<dbReference type="PANTHER" id="PTHR47623">
    <property type="entry name" value="OS09G0287300 PROTEIN"/>
    <property type="match status" value="1"/>
</dbReference>
<dbReference type="EC" id="3.1.3.-" evidence="1"/>
<dbReference type="Gene3D" id="3.40.50.1240">
    <property type="entry name" value="Phosphoglycerate mutase-like"/>
    <property type="match status" value="1"/>
</dbReference>
<gene>
    <name evidence="1" type="ORF">FHR98_001315</name>
</gene>
<dbReference type="InterPro" id="IPR029033">
    <property type="entry name" value="His_PPase_superfam"/>
</dbReference>
<dbReference type="Proteomes" id="UP000581135">
    <property type="component" value="Unassembled WGS sequence"/>
</dbReference>
<dbReference type="PANTHER" id="PTHR47623:SF1">
    <property type="entry name" value="OS09G0287300 PROTEIN"/>
    <property type="match status" value="1"/>
</dbReference>
<comment type="caution">
    <text evidence="1">The sequence shown here is derived from an EMBL/GenBank/DDBJ whole genome shotgun (WGS) entry which is preliminary data.</text>
</comment>
<evidence type="ECO:0000313" key="1">
    <source>
        <dbReference type="EMBL" id="MBB3065036.1"/>
    </source>
</evidence>
<dbReference type="EMBL" id="JACHXA010000003">
    <property type="protein sequence ID" value="MBB3065036.1"/>
    <property type="molecule type" value="Genomic_DNA"/>
</dbReference>
<sequence length="180" mass="19936">MKRLYLLRHAEARPASRGSSDFARTLTDRGRKTAALVAYYLRDQDYRPDMVLCSNAKRAEETWAVIAPALQPYEDSVERLIESLEVQYLKSLYLATPETMIMLMRTLPETTNSLLIVGHNPGIQSLAITLAGSGEAVADAPLYRDFPPTALAVLNLEITTWAALEEGCGRLLEVAIPDRG</sequence>
<dbReference type="RefSeq" id="WP_183415848.1">
    <property type="nucleotide sequence ID" value="NZ_JACHXA010000003.1"/>
</dbReference>
<accession>A0A839SUC7</accession>
<dbReference type="CDD" id="cd07067">
    <property type="entry name" value="HP_PGM_like"/>
    <property type="match status" value="1"/>
</dbReference>
<dbReference type="Pfam" id="PF00300">
    <property type="entry name" value="His_Phos_1"/>
    <property type="match status" value="1"/>
</dbReference>
<keyword evidence="2" id="KW-1185">Reference proteome</keyword>